<dbReference type="InterPro" id="IPR002110">
    <property type="entry name" value="Ankyrin_rpt"/>
</dbReference>
<dbReference type="Pfam" id="PF05729">
    <property type="entry name" value="NACHT"/>
    <property type="match status" value="1"/>
</dbReference>
<dbReference type="PROSITE" id="PS50088">
    <property type="entry name" value="ANK_REPEAT"/>
    <property type="match status" value="1"/>
</dbReference>
<feature type="domain" description="NACHT" evidence="5">
    <location>
        <begin position="308"/>
        <end position="453"/>
    </location>
</feature>
<dbReference type="SMART" id="SM00248">
    <property type="entry name" value="ANK"/>
    <property type="match status" value="12"/>
</dbReference>
<dbReference type="InterPro" id="IPR027417">
    <property type="entry name" value="P-loop_NTPase"/>
</dbReference>
<dbReference type="SUPFAM" id="SSF52540">
    <property type="entry name" value="P-loop containing nucleoside triphosphate hydrolases"/>
    <property type="match status" value="1"/>
</dbReference>
<evidence type="ECO:0000256" key="2">
    <source>
        <dbReference type="ARBA" id="ARBA00023043"/>
    </source>
</evidence>
<dbReference type="Gene3D" id="1.25.40.20">
    <property type="entry name" value="Ankyrin repeat-containing domain"/>
    <property type="match status" value="3"/>
</dbReference>
<keyword evidence="2 3" id="KW-0040">ANK repeat</keyword>
<evidence type="ECO:0000256" key="3">
    <source>
        <dbReference type="PROSITE-ProRule" id="PRU00023"/>
    </source>
</evidence>
<reference evidence="6 7" key="1">
    <citation type="submission" date="2024-08" db="EMBL/GenBank/DDBJ databases">
        <authorList>
            <person name="Cucini C."/>
            <person name="Frati F."/>
        </authorList>
    </citation>
    <scope>NUCLEOTIDE SEQUENCE [LARGE SCALE GENOMIC DNA]</scope>
</reference>
<dbReference type="PROSITE" id="PS50297">
    <property type="entry name" value="ANK_REP_REGION"/>
    <property type="match status" value="1"/>
</dbReference>
<evidence type="ECO:0000256" key="1">
    <source>
        <dbReference type="ARBA" id="ARBA00022737"/>
    </source>
</evidence>
<evidence type="ECO:0000313" key="7">
    <source>
        <dbReference type="Proteomes" id="UP001642540"/>
    </source>
</evidence>
<keyword evidence="7" id="KW-1185">Reference proteome</keyword>
<dbReference type="EMBL" id="CAXLJM020000068">
    <property type="protein sequence ID" value="CAL8124360.1"/>
    <property type="molecule type" value="Genomic_DNA"/>
</dbReference>
<dbReference type="InterPro" id="IPR007111">
    <property type="entry name" value="NACHT_NTPase"/>
</dbReference>
<evidence type="ECO:0000256" key="4">
    <source>
        <dbReference type="SAM" id="MobiDB-lite"/>
    </source>
</evidence>
<dbReference type="InterPro" id="IPR036770">
    <property type="entry name" value="Ankyrin_rpt-contain_sf"/>
</dbReference>
<comment type="caution">
    <text evidence="6">The sequence shown here is derived from an EMBL/GenBank/DDBJ whole genome shotgun (WGS) entry which is preliminary data.</text>
</comment>
<keyword evidence="1" id="KW-0677">Repeat</keyword>
<sequence length="2140" mass="246792">MEPWQETHIQRNISDLIRLTNCDCFFLGILREHYVLDDVDVSRLEAVKNHEGSYAESKLLYNILITREGAYNALIDACTRAKKTGSLRILKQARPDGTILCFREQHIKVSSSWNELSKELKIEMRNKLVNFQGKHIKLSQLCDNQLEHLIDGKIMVEVVKGNIPLLINNQVPDQVEYYIHRTIRSRNRLKSNVFQETCNDVFVVEGVEKHELTYLVGEEDTGVSGNQTERLTVRFIFLEDEGNFEKICILATTPVHWIRYKDNVFKWVKSSGSVKSLQKYVDEEQECSLEGKLVARPSENKITVISDSPGMGKTILLANVAHQISSENPSILIRFIVMKELVQALHKKEINLDSIVSYIAEQSSEFECGRKLVASILKASASILLFDGFDEVLLHQVPSAKQILQEIRYLKSAHIFVATRPHMREELENTLNVLGYTMNPFEKPDKTNFLLKFWEMKGAKVNENLRQFSESCVEAISSKMSDFERDIAGIPLQCRLLAETYAEQAIKCSKLEISEDLQSQPIGAIHSIFEMYERHMKMRFEKICTESFLTRFAFRLVNKKSKTEAIKNVHVYYALELLFRDHIHLFPSLNTPPISMNELCALGFLEVTQSTEIRFVHRTFAEFFVAWFAVEMEMSGENTLPFLLNQLLATKSTSEFITTPVGKLKVNGFSFNYPVITYFINGFTKLYSRNCENKSQIVSTLMDSVHFSKVFRIFNASAISNYQFVPLAVSLCFETCSSKINNTNTAESNIYELLLITAKYSDVDLMKLFCSQRDLTKVKSLNFGLLEVTPLHVAVERGHYHLVEYLVRKYGNALTKLNYLLHFCVFESFRNKKKIVDDKIQIIKLLRKKNIVWLDEQLPDKKTPLLQTNVNLELVKLLIECGADVNVYDKKQNTILHKITENPVTPEFYGWIIVKLSERKFTLFNHPNLKQLTPLHCAVRQVELFEETLKFFKASSTNFNAVDENKESPLFYAIRGGRSLKLIKTLIQLGSECKHENKNLENVLHICAKHAHPQAMEYFINSHNINVKLQDIDGNTPLRLAVMRRSEEYELMQRLLIIASAAAQKYYDDHEQTPLKISSKLGKGLSLSVINLMEEHGLDINPDVASDTLQLLISNRNIMSWEIDNEFVKVLEFLIEKGGEIRPIELHYDGQPQNNVWESEGVTRNIPAIVKTTDFTRLWSHPKTRGLLTHLELELIQNLATDSSVDKCQSFFDGVQTIKGSFERLCILMIKSNQLNSFLLLRQALYSSLQPYYGAKMFVTPTPFVNQFIHSQKLQSNNVMTLAVLTQNPYFTIWRLGETINEDVVTIQEPDIESHLKKYVHDDVIVLKVRVVTTHLINIVERSEVQGKTLFVCNQVSDDIENCKVTTDSPTWVDISTRYLYKKAMFYFFNSTRGYRVHQLFASSQIFSIISQKPFIDTFPLSRYNIVRIKVGHEETQELKYLCQTVFHCVLEDKLVFQGITKDELKKYAPFGQRIGHLREDDVENLDYIILENSQQSQQFEEICQETFSNVHLIQHNQGSFKLVRTWGYEENIQWFFQNHICQFPTCNCESTHLVVRLTLQVADRYTTHRFECSLPIHDLAPLTLRMLELEDAEELSNLTALLVRLQESSVQNEDLHLQNKSHSEQIVHLVNSKLGGVLVEQELYQVAMNTLFPTYLKNTQIRGLEKYVQAGMLKRIDNNLIVFVYPTLAWYFIAKLLIESEESEEFIEITRELTTNLLQDCFQSHKVKMCGKHCIPYDEFDEVLNFKVLISFKFINSLLFTFVNSLLKPYNANGKRFKDLLKTCISTKSFLLRKWIDACVNANLSQLLQLLMSFNVELEVSKSEFEELVELAINHGDVPTIRVILENYFNKTRKPLPLANIKVYLGPDYVNVSLLHFGALRGNYEVIEYLLDDVKFGFKDKLQKSDKGMQDVLHCCVFDTVTKSGYEVNETKRIVTLLLEHDNTLLEKRNKDGATSLLVPNINADLITHLINLGVDVHATDNCGNNILHRCPEYLTPHEYHDVVQGVYEKEGVNMVRLFKEWEKQGGTAFHRAVEHLEVLDSTLQLFSSVGVDFNALNRMKDTVFVHAVKHYRSARLLDTLNKFGANIHQRDYLNRRVSEYCRNNLTALRYWSSRGDSMPPAGDTDTSVKAQNRNEFEL</sequence>
<evidence type="ECO:0000313" key="6">
    <source>
        <dbReference type="EMBL" id="CAL8124360.1"/>
    </source>
</evidence>
<dbReference type="Proteomes" id="UP001642540">
    <property type="component" value="Unassembled WGS sequence"/>
</dbReference>
<name>A0ABP1RCB7_9HEXA</name>
<feature type="region of interest" description="Disordered" evidence="4">
    <location>
        <begin position="2118"/>
        <end position="2140"/>
    </location>
</feature>
<feature type="repeat" description="ANK" evidence="3">
    <location>
        <begin position="786"/>
        <end position="809"/>
    </location>
</feature>
<evidence type="ECO:0000259" key="5">
    <source>
        <dbReference type="Pfam" id="PF05729"/>
    </source>
</evidence>
<protein>
    <recommendedName>
        <fullName evidence="5">NACHT domain-containing protein</fullName>
    </recommendedName>
</protein>
<dbReference type="SUPFAM" id="SSF48403">
    <property type="entry name" value="Ankyrin repeat"/>
    <property type="match status" value="2"/>
</dbReference>
<gene>
    <name evidence="6" type="ORF">ODALV1_LOCUS20584</name>
</gene>
<organism evidence="6 7">
    <name type="scientific">Orchesella dallaii</name>
    <dbReference type="NCBI Taxonomy" id="48710"/>
    <lineage>
        <taxon>Eukaryota</taxon>
        <taxon>Metazoa</taxon>
        <taxon>Ecdysozoa</taxon>
        <taxon>Arthropoda</taxon>
        <taxon>Hexapoda</taxon>
        <taxon>Collembola</taxon>
        <taxon>Entomobryomorpha</taxon>
        <taxon>Entomobryoidea</taxon>
        <taxon>Orchesellidae</taxon>
        <taxon>Orchesellinae</taxon>
        <taxon>Orchesella</taxon>
    </lineage>
</organism>
<dbReference type="Gene3D" id="3.40.50.300">
    <property type="entry name" value="P-loop containing nucleotide triphosphate hydrolases"/>
    <property type="match status" value="1"/>
</dbReference>
<dbReference type="Pfam" id="PF00023">
    <property type="entry name" value="Ank"/>
    <property type="match status" value="1"/>
</dbReference>
<dbReference type="InterPro" id="IPR051165">
    <property type="entry name" value="Multifunctional_ANK_Repeat"/>
</dbReference>
<accession>A0ABP1RCB7</accession>
<dbReference type="PANTHER" id="PTHR24123">
    <property type="entry name" value="ANKYRIN REPEAT-CONTAINING"/>
    <property type="match status" value="1"/>
</dbReference>
<dbReference type="PANTHER" id="PTHR24123:SF33">
    <property type="entry name" value="PROTEIN HOS4"/>
    <property type="match status" value="1"/>
</dbReference>
<proteinExistence type="predicted"/>